<dbReference type="Proteomes" id="UP000199668">
    <property type="component" value="Unassembled WGS sequence"/>
</dbReference>
<evidence type="ECO:0000256" key="2">
    <source>
        <dbReference type="SAM" id="Phobius"/>
    </source>
</evidence>
<feature type="transmembrane region" description="Helical" evidence="2">
    <location>
        <begin position="12"/>
        <end position="28"/>
    </location>
</feature>
<feature type="domain" description="GerMN" evidence="3">
    <location>
        <begin position="173"/>
        <end position="261"/>
    </location>
</feature>
<evidence type="ECO:0000313" key="4">
    <source>
        <dbReference type="EMBL" id="SFL50335.1"/>
    </source>
</evidence>
<keyword evidence="2" id="KW-1133">Transmembrane helix</keyword>
<feature type="transmembrane region" description="Helical" evidence="2">
    <location>
        <begin position="49"/>
        <end position="65"/>
    </location>
</feature>
<dbReference type="STRING" id="266892.SAMN04488054_101282"/>
<feature type="compositionally biased region" description="Acidic residues" evidence="1">
    <location>
        <begin position="86"/>
        <end position="141"/>
    </location>
</feature>
<keyword evidence="2" id="KW-0812">Transmembrane</keyword>
<evidence type="ECO:0000259" key="3">
    <source>
        <dbReference type="SMART" id="SM00909"/>
    </source>
</evidence>
<dbReference type="OrthoDB" id="1954033at2"/>
<name>A0A1I4I7S0_9BACI</name>
<reference evidence="4 5" key="1">
    <citation type="submission" date="2016-10" db="EMBL/GenBank/DDBJ databases">
        <authorList>
            <person name="de Groot N.N."/>
        </authorList>
    </citation>
    <scope>NUCLEOTIDE SEQUENCE [LARGE SCALE GENOMIC DNA]</scope>
    <source>
        <strain evidence="4 5">CGMCC 1.6134</strain>
    </source>
</reference>
<proteinExistence type="predicted"/>
<accession>A0A1I4I7S0</accession>
<keyword evidence="2" id="KW-0472">Membrane</keyword>
<dbReference type="InterPro" id="IPR019606">
    <property type="entry name" value="GerMN"/>
</dbReference>
<dbReference type="SMART" id="SM00909">
    <property type="entry name" value="Germane"/>
    <property type="match status" value="1"/>
</dbReference>
<feature type="compositionally biased region" description="Low complexity" evidence="1">
    <location>
        <begin position="69"/>
        <end position="80"/>
    </location>
</feature>
<evidence type="ECO:0000313" key="5">
    <source>
        <dbReference type="Proteomes" id="UP000199668"/>
    </source>
</evidence>
<sequence>MGNGTGEKAFDIPFYFFYTFCNCFFVHNDYEVDRHTKKKERNGIDMNRGLLLFVTAALTLGILAACGQGDQNGQSSSGDNTQTEENMQEEPASDEGSASEDTDNQTDGENSDGQTDESSNEENTEVEQEDTVDTGESEDTVTETVTLYFSDNQLLEKYTEEQEVEASSEEALPAAALQAWIDGPNSDQLASHFPEDSSVEVQSVEGVDGTAEVSFSSSFLDINAGSSAEMAITEQIALIMQEFGYDQTKILVDGEEEASLFGHMDAAQPFSAENGDEYSPVE</sequence>
<dbReference type="AlphaFoldDB" id="A0A1I4I7S0"/>
<evidence type="ECO:0000256" key="1">
    <source>
        <dbReference type="SAM" id="MobiDB-lite"/>
    </source>
</evidence>
<organism evidence="4 5">
    <name type="scientific">Salibacterium qingdaonense</name>
    <dbReference type="NCBI Taxonomy" id="266892"/>
    <lineage>
        <taxon>Bacteria</taxon>
        <taxon>Bacillati</taxon>
        <taxon>Bacillota</taxon>
        <taxon>Bacilli</taxon>
        <taxon>Bacillales</taxon>
        <taxon>Bacillaceae</taxon>
    </lineage>
</organism>
<dbReference type="Pfam" id="PF10646">
    <property type="entry name" value="Germane"/>
    <property type="match status" value="1"/>
</dbReference>
<gene>
    <name evidence="4" type="ORF">SAMN04488054_101282</name>
</gene>
<dbReference type="EMBL" id="FOTY01000001">
    <property type="protein sequence ID" value="SFL50335.1"/>
    <property type="molecule type" value="Genomic_DNA"/>
</dbReference>
<protein>
    <submittedName>
        <fullName evidence="4">Sporulation and spore germination</fullName>
    </submittedName>
</protein>
<feature type="region of interest" description="Disordered" evidence="1">
    <location>
        <begin position="69"/>
        <end position="142"/>
    </location>
</feature>
<keyword evidence="5" id="KW-1185">Reference proteome</keyword>